<sequence length="60" mass="6849">MVETEKLSKYDLLANDLGLIYSASIGVFKRVGMHEEPTPSLKQDRNDEYGVKEIKAKKYT</sequence>
<comment type="caution">
    <text evidence="1">The sequence shown here is derived from an EMBL/GenBank/DDBJ whole genome shotgun (WGS) entry which is preliminary data.</text>
</comment>
<accession>A0A4Q9L8W5</accession>
<name>A0A4Q9L8W5_9MICR</name>
<dbReference type="VEuPathDB" id="MicrosporidiaDB:CWI37_0304p0030"/>
<gene>
    <name evidence="1" type="ORF">CWI37_0304p0030</name>
</gene>
<organism evidence="1 2">
    <name type="scientific">Hamiltosporidium tvaerminnensis</name>
    <dbReference type="NCBI Taxonomy" id="1176355"/>
    <lineage>
        <taxon>Eukaryota</taxon>
        <taxon>Fungi</taxon>
        <taxon>Fungi incertae sedis</taxon>
        <taxon>Microsporidia</taxon>
        <taxon>Dubosqiidae</taxon>
        <taxon>Hamiltosporidium</taxon>
    </lineage>
</organism>
<evidence type="ECO:0000313" key="2">
    <source>
        <dbReference type="Proteomes" id="UP000292362"/>
    </source>
</evidence>
<protein>
    <submittedName>
        <fullName evidence="1">Uncharacterized protein</fullName>
    </submittedName>
</protein>
<dbReference type="AlphaFoldDB" id="A0A4Q9L8W5"/>
<reference evidence="1 2" key="1">
    <citation type="submission" date="2017-12" db="EMBL/GenBank/DDBJ databases">
        <authorList>
            <person name="Pombert J.-F."/>
            <person name="Haag K.L."/>
            <person name="Ebert D."/>
        </authorList>
    </citation>
    <scope>NUCLEOTIDE SEQUENCE [LARGE SCALE GENOMIC DNA]</scope>
    <source>
        <strain evidence="1">FI-OER-3-3</strain>
    </source>
</reference>
<evidence type="ECO:0000313" key="1">
    <source>
        <dbReference type="EMBL" id="TBU03381.1"/>
    </source>
</evidence>
<dbReference type="EMBL" id="PITJ01000304">
    <property type="protein sequence ID" value="TBU03381.1"/>
    <property type="molecule type" value="Genomic_DNA"/>
</dbReference>
<dbReference type="Proteomes" id="UP000292362">
    <property type="component" value="Unassembled WGS sequence"/>
</dbReference>
<proteinExistence type="predicted"/>